<proteinExistence type="inferred from homology"/>
<reference evidence="8 9" key="1">
    <citation type="submission" date="2020-07" db="EMBL/GenBank/DDBJ databases">
        <title>Sequencing the genomes of 1000 actinobacteria strains.</title>
        <authorList>
            <person name="Klenk H.-P."/>
        </authorList>
    </citation>
    <scope>NUCLEOTIDE SEQUENCE [LARGE SCALE GENOMIC DNA]</scope>
    <source>
        <strain evidence="8 9">DSM 42178</strain>
    </source>
</reference>
<evidence type="ECO:0000256" key="1">
    <source>
        <dbReference type="ARBA" id="ARBA00004141"/>
    </source>
</evidence>
<dbReference type="PANTHER" id="PTHR43229:SF2">
    <property type="entry name" value="NODULATION PROTEIN J"/>
    <property type="match status" value="1"/>
</dbReference>
<dbReference type="GO" id="GO:0043190">
    <property type="term" value="C:ATP-binding cassette (ABC) transporter complex"/>
    <property type="evidence" value="ECO:0007669"/>
    <property type="project" value="InterPro"/>
</dbReference>
<dbReference type="EMBL" id="JACBZD010000001">
    <property type="protein sequence ID" value="NYI05854.1"/>
    <property type="molecule type" value="Genomic_DNA"/>
</dbReference>
<gene>
    <name evidence="8" type="ORF">FHU37_002797</name>
</gene>
<dbReference type="InterPro" id="IPR013525">
    <property type="entry name" value="ABC2_TM"/>
</dbReference>
<protein>
    <recommendedName>
        <fullName evidence="6">Transport permease protein</fullName>
    </recommendedName>
</protein>
<feature type="domain" description="ABC transmembrane type-2" evidence="7">
    <location>
        <begin position="44"/>
        <end position="281"/>
    </location>
</feature>
<evidence type="ECO:0000259" key="7">
    <source>
        <dbReference type="PROSITE" id="PS51012"/>
    </source>
</evidence>
<dbReference type="RefSeq" id="WP_179814514.1">
    <property type="nucleotide sequence ID" value="NZ_JACBZD010000001.1"/>
</dbReference>
<keyword evidence="3 6" id="KW-1133">Transmembrane helix</keyword>
<keyword evidence="4 6" id="KW-0472">Membrane</keyword>
<dbReference type="AlphaFoldDB" id="A0A852ZYR0"/>
<keyword evidence="2 6" id="KW-0812">Transmembrane</keyword>
<evidence type="ECO:0000313" key="9">
    <source>
        <dbReference type="Proteomes" id="UP000567795"/>
    </source>
</evidence>
<feature type="transmembrane region" description="Helical" evidence="6">
    <location>
        <begin position="254"/>
        <end position="274"/>
    </location>
</feature>
<keyword evidence="6" id="KW-0813">Transport</keyword>
<dbReference type="Proteomes" id="UP000567795">
    <property type="component" value="Unassembled WGS sequence"/>
</dbReference>
<dbReference type="PROSITE" id="PS51012">
    <property type="entry name" value="ABC_TM2"/>
    <property type="match status" value="1"/>
</dbReference>
<keyword evidence="6" id="KW-1003">Cell membrane</keyword>
<dbReference type="GO" id="GO:0140359">
    <property type="term" value="F:ABC-type transporter activity"/>
    <property type="evidence" value="ECO:0007669"/>
    <property type="project" value="InterPro"/>
</dbReference>
<evidence type="ECO:0000256" key="6">
    <source>
        <dbReference type="RuleBase" id="RU361157"/>
    </source>
</evidence>
<feature type="transmembrane region" description="Helical" evidence="6">
    <location>
        <begin position="193"/>
        <end position="213"/>
    </location>
</feature>
<accession>A0A852ZYR0</accession>
<evidence type="ECO:0000256" key="5">
    <source>
        <dbReference type="ARBA" id="ARBA00023251"/>
    </source>
</evidence>
<dbReference type="InterPro" id="IPR047817">
    <property type="entry name" value="ABC2_TM_bact-type"/>
</dbReference>
<evidence type="ECO:0000256" key="3">
    <source>
        <dbReference type="ARBA" id="ARBA00022989"/>
    </source>
</evidence>
<evidence type="ECO:0000256" key="4">
    <source>
        <dbReference type="ARBA" id="ARBA00023136"/>
    </source>
</evidence>
<feature type="transmembrane region" description="Helical" evidence="6">
    <location>
        <begin position="161"/>
        <end position="186"/>
    </location>
</feature>
<feature type="transmembrane region" description="Helical" evidence="6">
    <location>
        <begin position="46"/>
        <end position="65"/>
    </location>
</feature>
<organism evidence="8 9">
    <name type="scientific">Allostreptomyces psammosilenae</name>
    <dbReference type="NCBI Taxonomy" id="1892865"/>
    <lineage>
        <taxon>Bacteria</taxon>
        <taxon>Bacillati</taxon>
        <taxon>Actinomycetota</taxon>
        <taxon>Actinomycetes</taxon>
        <taxon>Kitasatosporales</taxon>
        <taxon>Streptomycetaceae</taxon>
        <taxon>Allostreptomyces</taxon>
    </lineage>
</organism>
<comment type="similarity">
    <text evidence="6">Belongs to the ABC-2 integral membrane protein family.</text>
</comment>
<dbReference type="PANTHER" id="PTHR43229">
    <property type="entry name" value="NODULATION PROTEIN J"/>
    <property type="match status" value="1"/>
</dbReference>
<sequence length="302" mass="31994">MSAVHTPGTPSARRGGPADPRARLLAAGLRRGRIELWQLLRDPQQLWGQLVANVVVLVGVVLWLPDGEIGDTGVSQSGLYVAGVVSFSVFQVGMLSLPQFLATEREDGTLLRLRGTPGGIPGYLVARVVVTAGLAVLNTVILLPLGALLADTPLPPTPMDWLTLVWVLALGLAATTLLGAAIGAVLPNPRGALALVALPVMGLMFVSGVFFPVGELPRPLQLVAEFFPLKWMAQGVRSALLPDGMLAAETSGSWQHGTTLAVLAAWTLAGALLAPRLLRRMTRRESGSRLAERRERASRRVA</sequence>
<feature type="transmembrane region" description="Helical" evidence="6">
    <location>
        <begin position="77"/>
        <end position="103"/>
    </location>
</feature>
<dbReference type="InterPro" id="IPR051784">
    <property type="entry name" value="Nod_factor_ABC_transporter"/>
</dbReference>
<keyword evidence="9" id="KW-1185">Reference proteome</keyword>
<dbReference type="InterPro" id="IPR000412">
    <property type="entry name" value="ABC_2_transport"/>
</dbReference>
<evidence type="ECO:0000313" key="8">
    <source>
        <dbReference type="EMBL" id="NYI05854.1"/>
    </source>
</evidence>
<dbReference type="Pfam" id="PF01061">
    <property type="entry name" value="ABC2_membrane"/>
    <property type="match status" value="1"/>
</dbReference>
<evidence type="ECO:0000256" key="2">
    <source>
        <dbReference type="ARBA" id="ARBA00022692"/>
    </source>
</evidence>
<comment type="caution">
    <text evidence="8">The sequence shown here is derived from an EMBL/GenBank/DDBJ whole genome shotgun (WGS) entry which is preliminary data.</text>
</comment>
<name>A0A852ZYR0_9ACTN</name>
<keyword evidence="5" id="KW-0046">Antibiotic resistance</keyword>
<comment type="subcellular location">
    <subcellularLocation>
        <location evidence="6">Cell membrane</location>
        <topology evidence="6">Multi-pass membrane protein</topology>
    </subcellularLocation>
    <subcellularLocation>
        <location evidence="1">Membrane</location>
        <topology evidence="1">Multi-pass membrane protein</topology>
    </subcellularLocation>
</comment>
<feature type="transmembrane region" description="Helical" evidence="6">
    <location>
        <begin position="124"/>
        <end position="149"/>
    </location>
</feature>
<dbReference type="GO" id="GO:0046677">
    <property type="term" value="P:response to antibiotic"/>
    <property type="evidence" value="ECO:0007669"/>
    <property type="project" value="UniProtKB-KW"/>
</dbReference>
<dbReference type="PIRSF" id="PIRSF006648">
    <property type="entry name" value="DrrB"/>
    <property type="match status" value="1"/>
</dbReference>